<feature type="transmembrane region" description="Helical" evidence="8">
    <location>
        <begin position="145"/>
        <end position="166"/>
    </location>
</feature>
<dbReference type="GO" id="GO:0055085">
    <property type="term" value="P:transmembrane transport"/>
    <property type="evidence" value="ECO:0007669"/>
    <property type="project" value="TreeGrafter"/>
</dbReference>
<feature type="transmembrane region" description="Helical" evidence="8">
    <location>
        <begin position="64"/>
        <end position="89"/>
    </location>
</feature>
<evidence type="ECO:0000313" key="9">
    <source>
        <dbReference type="EMBL" id="RJO61906.1"/>
    </source>
</evidence>
<comment type="subcellular location">
    <subcellularLocation>
        <location evidence="1">Cell membrane</location>
        <topology evidence="1">Multi-pass membrane protein</topology>
    </subcellularLocation>
</comment>
<evidence type="ECO:0000256" key="1">
    <source>
        <dbReference type="ARBA" id="ARBA00004651"/>
    </source>
</evidence>
<keyword evidence="6 8" id="KW-1133">Transmembrane helix</keyword>
<dbReference type="InterPro" id="IPR002549">
    <property type="entry name" value="AI-2E-like"/>
</dbReference>
<keyword evidence="3" id="KW-0813">Transport</keyword>
<feature type="transmembrane region" description="Helical" evidence="8">
    <location>
        <begin position="12"/>
        <end position="29"/>
    </location>
</feature>
<dbReference type="Proteomes" id="UP000285655">
    <property type="component" value="Unassembled WGS sequence"/>
</dbReference>
<gene>
    <name evidence="9" type="ORF">C4544_01310</name>
</gene>
<comment type="similarity">
    <text evidence="2">Belongs to the autoinducer-2 exporter (AI-2E) (TC 2.A.86) family.</text>
</comment>
<protein>
    <submittedName>
        <fullName evidence="9">AI-2E family transporter</fullName>
    </submittedName>
</protein>
<evidence type="ECO:0000256" key="7">
    <source>
        <dbReference type="ARBA" id="ARBA00023136"/>
    </source>
</evidence>
<proteinExistence type="inferred from homology"/>
<dbReference type="AlphaFoldDB" id="A0A419DFI5"/>
<accession>A0A419DFI5</accession>
<dbReference type="Pfam" id="PF01594">
    <property type="entry name" value="AI-2E_transport"/>
    <property type="match status" value="1"/>
</dbReference>
<keyword evidence="7 8" id="KW-0472">Membrane</keyword>
<evidence type="ECO:0000256" key="2">
    <source>
        <dbReference type="ARBA" id="ARBA00009773"/>
    </source>
</evidence>
<organism evidence="9 10">
    <name type="scientific">candidate division WS5 bacterium</name>
    <dbReference type="NCBI Taxonomy" id="2093353"/>
    <lineage>
        <taxon>Bacteria</taxon>
        <taxon>candidate division WS5</taxon>
    </lineage>
</organism>
<evidence type="ECO:0000256" key="8">
    <source>
        <dbReference type="SAM" id="Phobius"/>
    </source>
</evidence>
<sequence>MKKNSIKLDISLSLILKVIGILLFVYFLFLIRDVLVILGISFILSAALEPVVDKLQKKFRMPRWAGVLTIYALFIAMLYVFISMVAPILNEQVRNLIANRENYSNDIDRMIASWPAEVQDKVKEAVRAVPDEIRSWRVGDISDRAFGIFSGIGSFIAILVISAYILSLKNGMKQTVSAFVPESRRELFLKIFGEITRKMSLWFRGQLLLSLTVGVVTFIGLSIMGIPYALILAMIAAFTELIPIIGPILGAIPAVVVALFVSPLMAVIVGSFYIFVQQLENHILVPQVMRKAVGLNPVIIISSMLIGAKLLGILGVILAVPVASSISVIIRQWPKGSVKKN</sequence>
<keyword evidence="4" id="KW-1003">Cell membrane</keyword>
<evidence type="ECO:0000256" key="4">
    <source>
        <dbReference type="ARBA" id="ARBA00022475"/>
    </source>
</evidence>
<name>A0A419DFI5_9BACT</name>
<reference evidence="9 10" key="1">
    <citation type="journal article" date="2017" name="ISME J.">
        <title>Energy and carbon metabolisms in a deep terrestrial subsurface fluid microbial community.</title>
        <authorList>
            <person name="Momper L."/>
            <person name="Jungbluth S.P."/>
            <person name="Lee M.D."/>
            <person name="Amend J.P."/>
        </authorList>
    </citation>
    <scope>NUCLEOTIDE SEQUENCE [LARGE SCALE GENOMIC DNA]</scope>
    <source>
        <strain evidence="9">SURF_29</strain>
    </source>
</reference>
<dbReference type="PANTHER" id="PTHR21716:SF53">
    <property type="entry name" value="PERMEASE PERM-RELATED"/>
    <property type="match status" value="1"/>
</dbReference>
<keyword evidence="5 8" id="KW-0812">Transmembrane</keyword>
<evidence type="ECO:0000256" key="6">
    <source>
        <dbReference type="ARBA" id="ARBA00022989"/>
    </source>
</evidence>
<feature type="transmembrane region" description="Helical" evidence="8">
    <location>
        <begin position="207"/>
        <end position="238"/>
    </location>
</feature>
<evidence type="ECO:0000256" key="5">
    <source>
        <dbReference type="ARBA" id="ARBA00022692"/>
    </source>
</evidence>
<evidence type="ECO:0000313" key="10">
    <source>
        <dbReference type="Proteomes" id="UP000285655"/>
    </source>
</evidence>
<comment type="caution">
    <text evidence="9">The sequence shown here is derived from an EMBL/GenBank/DDBJ whole genome shotgun (WGS) entry which is preliminary data.</text>
</comment>
<evidence type="ECO:0000256" key="3">
    <source>
        <dbReference type="ARBA" id="ARBA00022448"/>
    </source>
</evidence>
<feature type="transmembrane region" description="Helical" evidence="8">
    <location>
        <begin position="244"/>
        <end position="276"/>
    </location>
</feature>
<dbReference type="PANTHER" id="PTHR21716">
    <property type="entry name" value="TRANSMEMBRANE PROTEIN"/>
    <property type="match status" value="1"/>
</dbReference>
<feature type="transmembrane region" description="Helical" evidence="8">
    <location>
        <begin position="35"/>
        <end position="52"/>
    </location>
</feature>
<dbReference type="GO" id="GO:0005886">
    <property type="term" value="C:plasma membrane"/>
    <property type="evidence" value="ECO:0007669"/>
    <property type="project" value="UniProtKB-SubCell"/>
</dbReference>
<dbReference type="EMBL" id="QZJW01000007">
    <property type="protein sequence ID" value="RJO61906.1"/>
    <property type="molecule type" value="Genomic_DNA"/>
</dbReference>